<gene>
    <name evidence="2" type="ORF">J2800_000037</name>
</gene>
<keyword evidence="3" id="KW-1185">Reference proteome</keyword>
<reference evidence="2 3" key="1">
    <citation type="submission" date="2023-07" db="EMBL/GenBank/DDBJ databases">
        <title>Sorghum-associated microbial communities from plants grown in Nebraska, USA.</title>
        <authorList>
            <person name="Schachtman D."/>
        </authorList>
    </citation>
    <scope>NUCLEOTIDE SEQUENCE [LARGE SCALE GENOMIC DNA]</scope>
    <source>
        <strain evidence="2 3">DS2154</strain>
    </source>
</reference>
<evidence type="ECO:0000313" key="2">
    <source>
        <dbReference type="EMBL" id="MDR6529322.1"/>
    </source>
</evidence>
<dbReference type="EMBL" id="JAVDRL010000001">
    <property type="protein sequence ID" value="MDR6529322.1"/>
    <property type="molecule type" value="Genomic_DNA"/>
</dbReference>
<feature type="transmembrane region" description="Helical" evidence="1">
    <location>
        <begin position="295"/>
        <end position="315"/>
    </location>
</feature>
<accession>A0ABU1MT08</accession>
<protein>
    <recommendedName>
        <fullName evidence="4">DUF4350 domain-containing protein</fullName>
    </recommendedName>
</protein>
<dbReference type="RefSeq" id="WP_310028027.1">
    <property type="nucleotide sequence ID" value="NZ_JAVDRL010000001.1"/>
</dbReference>
<dbReference type="Proteomes" id="UP001262754">
    <property type="component" value="Unassembled WGS sequence"/>
</dbReference>
<name>A0ABU1MT08_9CAUL</name>
<feature type="transmembrane region" description="Helical" evidence="1">
    <location>
        <begin position="25"/>
        <end position="47"/>
    </location>
</feature>
<comment type="caution">
    <text evidence="2">The sequence shown here is derived from an EMBL/GenBank/DDBJ whole genome shotgun (WGS) entry which is preliminary data.</text>
</comment>
<proteinExistence type="predicted"/>
<organism evidence="2 3">
    <name type="scientific">Caulobacter rhizosphaerae</name>
    <dbReference type="NCBI Taxonomy" id="2010972"/>
    <lineage>
        <taxon>Bacteria</taxon>
        <taxon>Pseudomonadati</taxon>
        <taxon>Pseudomonadota</taxon>
        <taxon>Alphaproteobacteria</taxon>
        <taxon>Caulobacterales</taxon>
        <taxon>Caulobacteraceae</taxon>
        <taxon>Caulobacter</taxon>
    </lineage>
</organism>
<evidence type="ECO:0008006" key="4">
    <source>
        <dbReference type="Google" id="ProtNLM"/>
    </source>
</evidence>
<evidence type="ECO:0000256" key="1">
    <source>
        <dbReference type="SAM" id="Phobius"/>
    </source>
</evidence>
<sequence length="434" mass="46469">MSDAQAEPATAMPGDGDKGLFSPKVVLGMIMAGVFGFSAFVVLSTYAPDLQSGDNGRAHALSKSAVGYGGMVRLLRNLNEPAIISRRDLRREEPALIIFTPESSLSRDAYVKAAQLSSRTLVVLPKWTGGLDPRHPGWVGGLEPVEPKDLAGLLKAIGIPKASTTIDKATASQRLAGAPGGLAEGLVLETGPIRNLQTLSGPGLTPVLVDGQGRMVLARRAPTETYVLADPDLLNTMGLKDVRTARAGVEILRVLRDDRSGIYRRDTGRTIAFDATLNGFARSQSLLKLAFEAPFVGATLCLVAAALLMGLHAAARFRAVRRGERALALGKEALIDNSAGLIRMARREPALAPRYAELQRAAAVRALGGAGRGGQRLEGQALIDFLDRQGQRFGAADSASALDEETRTVRSLGDLMKVAVRWHQWRLEMTRERR</sequence>
<keyword evidence="1" id="KW-0812">Transmembrane</keyword>
<keyword evidence="1" id="KW-1133">Transmembrane helix</keyword>
<keyword evidence="1" id="KW-0472">Membrane</keyword>
<evidence type="ECO:0000313" key="3">
    <source>
        <dbReference type="Proteomes" id="UP001262754"/>
    </source>
</evidence>